<evidence type="ECO:0000313" key="2">
    <source>
        <dbReference type="Proteomes" id="UP001404104"/>
    </source>
</evidence>
<comment type="caution">
    <text evidence="1">The sequence shown here is derived from an EMBL/GenBank/DDBJ whole genome shotgun (WGS) entry which is preliminary data.</text>
</comment>
<evidence type="ECO:0000313" key="1">
    <source>
        <dbReference type="EMBL" id="MEN2786733.1"/>
    </source>
</evidence>
<accession>A0ABU9XSB7</accession>
<protein>
    <submittedName>
        <fullName evidence="1">Uncharacterized protein</fullName>
    </submittedName>
</protein>
<dbReference type="EMBL" id="JBDIMF010000003">
    <property type="protein sequence ID" value="MEN2786733.1"/>
    <property type="molecule type" value="Genomic_DNA"/>
</dbReference>
<proteinExistence type="predicted"/>
<reference evidence="1 2" key="1">
    <citation type="submission" date="2024-05" db="EMBL/GenBank/DDBJ databases">
        <authorList>
            <person name="Liu Q."/>
            <person name="Xin Y.-H."/>
        </authorList>
    </citation>
    <scope>NUCLEOTIDE SEQUENCE [LARGE SCALE GENOMIC DNA]</scope>
    <source>
        <strain evidence="1 2">CGMCC 1.15349</strain>
    </source>
</reference>
<gene>
    <name evidence="1" type="ORF">ABC969_09915</name>
</gene>
<organism evidence="1 2">
    <name type="scientific">Sphingomonas qilianensis</name>
    <dbReference type="NCBI Taxonomy" id="1736690"/>
    <lineage>
        <taxon>Bacteria</taxon>
        <taxon>Pseudomonadati</taxon>
        <taxon>Pseudomonadota</taxon>
        <taxon>Alphaproteobacteria</taxon>
        <taxon>Sphingomonadales</taxon>
        <taxon>Sphingomonadaceae</taxon>
        <taxon>Sphingomonas</taxon>
    </lineage>
</organism>
<dbReference type="Proteomes" id="UP001404104">
    <property type="component" value="Unassembled WGS sequence"/>
</dbReference>
<dbReference type="RefSeq" id="WP_345864527.1">
    <property type="nucleotide sequence ID" value="NZ_JBDIMF010000003.1"/>
</dbReference>
<keyword evidence="2" id="KW-1185">Reference proteome</keyword>
<sequence length="69" mass="7722">MRVWQMTLTEADLVAACDGARAVTTWRERRADRKALPLIVVAGPPDLLFGRATLRSTSPREVTGRRRSD</sequence>
<name>A0ABU9XSB7_9SPHN</name>